<dbReference type="Proteomes" id="UP000245956">
    <property type="component" value="Unassembled WGS sequence"/>
</dbReference>
<sequence length="122" mass="13864">MKASIITFALIQGLALATPVKQPNNQGLKQAQDLQKLYIGGPKSSAELVREHQRKILPRECFREDKISPLCDNMYFTCAFDNLGRDFIEKYYSEKKIMMFTACIMGNFRMSNFKGSGPKGNM</sequence>
<feature type="chain" id="PRO_5015726242" evidence="1">
    <location>
        <begin position="18"/>
        <end position="122"/>
    </location>
</feature>
<evidence type="ECO:0000313" key="3">
    <source>
        <dbReference type="Proteomes" id="UP000245956"/>
    </source>
</evidence>
<organism evidence="2 3">
    <name type="scientific">Purpureocillium lilacinum</name>
    <name type="common">Paecilomyces lilacinus</name>
    <dbReference type="NCBI Taxonomy" id="33203"/>
    <lineage>
        <taxon>Eukaryota</taxon>
        <taxon>Fungi</taxon>
        <taxon>Dikarya</taxon>
        <taxon>Ascomycota</taxon>
        <taxon>Pezizomycotina</taxon>
        <taxon>Sordariomycetes</taxon>
        <taxon>Hypocreomycetidae</taxon>
        <taxon>Hypocreales</taxon>
        <taxon>Ophiocordycipitaceae</taxon>
        <taxon>Purpureocillium</taxon>
    </lineage>
</organism>
<accession>A0A2U3EIY2</accession>
<reference evidence="2 3" key="1">
    <citation type="journal article" date="2016" name="Front. Microbiol.">
        <title>Genome and transcriptome sequences reveal the specific parasitism of the nematophagous Purpureocillium lilacinum 36-1.</title>
        <authorList>
            <person name="Xie J."/>
            <person name="Li S."/>
            <person name="Mo C."/>
            <person name="Xiao X."/>
            <person name="Peng D."/>
            <person name="Wang G."/>
            <person name="Xiao Y."/>
        </authorList>
    </citation>
    <scope>NUCLEOTIDE SEQUENCE [LARGE SCALE GENOMIC DNA]</scope>
    <source>
        <strain evidence="2 3">36-1</strain>
    </source>
</reference>
<keyword evidence="1" id="KW-0732">Signal</keyword>
<protein>
    <submittedName>
        <fullName evidence="2">Uncharacterized protein</fullName>
    </submittedName>
</protein>
<comment type="caution">
    <text evidence="2">The sequence shown here is derived from an EMBL/GenBank/DDBJ whole genome shotgun (WGS) entry which is preliminary data.</text>
</comment>
<gene>
    <name evidence="2" type="ORF">PCL_07799</name>
</gene>
<proteinExistence type="predicted"/>
<feature type="signal peptide" evidence="1">
    <location>
        <begin position="1"/>
        <end position="17"/>
    </location>
</feature>
<evidence type="ECO:0000313" key="2">
    <source>
        <dbReference type="EMBL" id="PWI74485.1"/>
    </source>
</evidence>
<name>A0A2U3EIY2_PURLI</name>
<dbReference type="AlphaFoldDB" id="A0A2U3EIY2"/>
<dbReference type="EMBL" id="LCWV01000003">
    <property type="protein sequence ID" value="PWI74485.1"/>
    <property type="molecule type" value="Genomic_DNA"/>
</dbReference>
<evidence type="ECO:0000256" key="1">
    <source>
        <dbReference type="SAM" id="SignalP"/>
    </source>
</evidence>